<dbReference type="AlphaFoldDB" id="A0A397SHL1"/>
<gene>
    <name evidence="1" type="ORF">C1645_836096</name>
</gene>
<evidence type="ECO:0000313" key="1">
    <source>
        <dbReference type="EMBL" id="RIA81974.1"/>
    </source>
</evidence>
<keyword evidence="2" id="KW-1185">Reference proteome</keyword>
<dbReference type="EMBL" id="QKYT01000720">
    <property type="protein sequence ID" value="RIA81974.1"/>
    <property type="molecule type" value="Genomic_DNA"/>
</dbReference>
<organism evidence="1 2">
    <name type="scientific">Glomus cerebriforme</name>
    <dbReference type="NCBI Taxonomy" id="658196"/>
    <lineage>
        <taxon>Eukaryota</taxon>
        <taxon>Fungi</taxon>
        <taxon>Fungi incertae sedis</taxon>
        <taxon>Mucoromycota</taxon>
        <taxon>Glomeromycotina</taxon>
        <taxon>Glomeromycetes</taxon>
        <taxon>Glomerales</taxon>
        <taxon>Glomeraceae</taxon>
        <taxon>Glomus</taxon>
    </lineage>
</organism>
<evidence type="ECO:0000313" key="2">
    <source>
        <dbReference type="Proteomes" id="UP000265703"/>
    </source>
</evidence>
<name>A0A397SHL1_9GLOM</name>
<comment type="caution">
    <text evidence="1">The sequence shown here is derived from an EMBL/GenBank/DDBJ whole genome shotgun (WGS) entry which is preliminary data.</text>
</comment>
<accession>A0A397SHL1</accession>
<proteinExistence type="predicted"/>
<protein>
    <submittedName>
        <fullName evidence="1">Uncharacterized protein</fullName>
    </submittedName>
</protein>
<sequence length="100" mass="11727">MCDNIISLYNCNLIKTYFNKETLSEIHISLNNIDKLKYLIGKAYKTLHPFEQGIMGVYHNISIADSNLVNYVYKIDFYNDNQVIIIYMLAEQTQKLIILE</sequence>
<dbReference type="OrthoDB" id="2444883at2759"/>
<reference evidence="1 2" key="1">
    <citation type="submission" date="2018-06" db="EMBL/GenBank/DDBJ databases">
        <title>Comparative genomics reveals the genomic features of Rhizophagus irregularis, R. cerebriforme, R. diaphanum and Gigaspora rosea, and their symbiotic lifestyle signature.</title>
        <authorList>
            <person name="Morin E."/>
            <person name="San Clemente H."/>
            <person name="Chen E.C.H."/>
            <person name="De La Providencia I."/>
            <person name="Hainaut M."/>
            <person name="Kuo A."/>
            <person name="Kohler A."/>
            <person name="Murat C."/>
            <person name="Tang N."/>
            <person name="Roy S."/>
            <person name="Loubradou J."/>
            <person name="Henrissat B."/>
            <person name="Grigoriev I.V."/>
            <person name="Corradi N."/>
            <person name="Roux C."/>
            <person name="Martin F.M."/>
        </authorList>
    </citation>
    <scope>NUCLEOTIDE SEQUENCE [LARGE SCALE GENOMIC DNA]</scope>
    <source>
        <strain evidence="1 2">DAOM 227022</strain>
    </source>
</reference>
<dbReference type="Proteomes" id="UP000265703">
    <property type="component" value="Unassembled WGS sequence"/>
</dbReference>